<sequence>MSIAQIEQLEQEILEKVTQLNQMRQAISGEPIADYRLQTLSGEVALSELFAGKTKLLMIHNMGEACRYCTLWGDGINGILPHLESALSVVLVSKNDIHTMRTFANSRNWGFRLASHGGGDYMKQQVAQQGYDNMPGAVVYELRDGVIYRTNHCAFGPGDLYCAAWPLLGLAGIGEAQWTPQFNYWIKPRKLEDGDDNVLE</sequence>
<dbReference type="EMBL" id="BSPO01000002">
    <property type="protein sequence ID" value="GLS83431.1"/>
    <property type="molecule type" value="Genomic_DNA"/>
</dbReference>
<reference evidence="1 2" key="1">
    <citation type="journal article" date="2014" name="Int. J. Syst. Evol. Microbiol.">
        <title>Complete genome sequence of Corynebacterium casei LMG S-19264T (=DSM 44701T), isolated from a smear-ripened cheese.</title>
        <authorList>
            <consortium name="US DOE Joint Genome Institute (JGI-PGF)"/>
            <person name="Walter F."/>
            <person name="Albersmeier A."/>
            <person name="Kalinowski J."/>
            <person name="Ruckert C."/>
        </authorList>
    </citation>
    <scope>NUCLEOTIDE SEQUENCE [LARGE SCALE GENOMIC DNA]</scope>
    <source>
        <strain evidence="1 2">NBRC 112785</strain>
    </source>
</reference>
<protein>
    <recommendedName>
        <fullName evidence="3">DUF899 domain-containing protein</fullName>
    </recommendedName>
</protein>
<dbReference type="Proteomes" id="UP001157439">
    <property type="component" value="Unassembled WGS sequence"/>
</dbReference>
<evidence type="ECO:0000313" key="1">
    <source>
        <dbReference type="EMBL" id="GLS83431.1"/>
    </source>
</evidence>
<proteinExistence type="predicted"/>
<dbReference type="InterPro" id="IPR036249">
    <property type="entry name" value="Thioredoxin-like_sf"/>
</dbReference>
<accession>A0AA37TRZ2</accession>
<dbReference type="RefSeq" id="WP_095497016.1">
    <property type="nucleotide sequence ID" value="NZ_BSPO01000002.1"/>
</dbReference>
<dbReference type="SUPFAM" id="SSF52833">
    <property type="entry name" value="Thioredoxin-like"/>
    <property type="match status" value="1"/>
</dbReference>
<dbReference type="Pfam" id="PF05988">
    <property type="entry name" value="DUF899"/>
    <property type="match status" value="1"/>
</dbReference>
<evidence type="ECO:0008006" key="3">
    <source>
        <dbReference type="Google" id="ProtNLM"/>
    </source>
</evidence>
<gene>
    <name evidence="1" type="ORF">GCM10007894_14080</name>
</gene>
<evidence type="ECO:0000313" key="2">
    <source>
        <dbReference type="Proteomes" id="UP001157439"/>
    </source>
</evidence>
<comment type="caution">
    <text evidence="1">The sequence shown here is derived from an EMBL/GenBank/DDBJ whole genome shotgun (WGS) entry which is preliminary data.</text>
</comment>
<dbReference type="InterPro" id="IPR010296">
    <property type="entry name" value="DUF899_thioredox"/>
</dbReference>
<organism evidence="1 2">
    <name type="scientific">Paraferrimonas haliotis</name>
    <dbReference type="NCBI Taxonomy" id="2013866"/>
    <lineage>
        <taxon>Bacteria</taxon>
        <taxon>Pseudomonadati</taxon>
        <taxon>Pseudomonadota</taxon>
        <taxon>Gammaproteobacteria</taxon>
        <taxon>Alteromonadales</taxon>
        <taxon>Ferrimonadaceae</taxon>
        <taxon>Paraferrimonas</taxon>
    </lineage>
</organism>
<keyword evidence="2" id="KW-1185">Reference proteome</keyword>
<dbReference type="AlphaFoldDB" id="A0AA37TRZ2"/>
<name>A0AA37TRZ2_9GAMM</name>
<dbReference type="Gene3D" id="3.40.30.10">
    <property type="entry name" value="Glutaredoxin"/>
    <property type="match status" value="1"/>
</dbReference>